<dbReference type="InterPro" id="IPR051162">
    <property type="entry name" value="T4SS_component"/>
</dbReference>
<accession>A0A1F6CQU0</accession>
<proteinExistence type="predicted"/>
<protein>
    <submittedName>
        <fullName evidence="1">Uncharacterized protein</fullName>
    </submittedName>
</protein>
<sequence>MSGSVQIGASEFRGQRRSIEYAANDRLRHMYMIGKTGVGKSTIFQNMCLQDIKEGRGTCFIDPHGESIDWLLAHIPQDRLQDVVLFDPSDTEFPFGLNILEAHDEFEKDFLVNETIQIFYKLFDPKKTGLIGPQFEHWLRNAALTVMAGPDGGSIIDIPKLFVDKEFELSKRKHLTDPIVIDFWTKQMAKTSGFHKSEMLNYFMSKFGPFMNNSLMRNIIGQRVSSFDFGSLMDDRKIVLANLSKGKIGEINAHMLGLILVSKLQVATLKRANRENEHRTPFYLYVDEFQNFATDTFASLLSESRKYGLGMHLTNQYLAQLPDLIKDSVLGNVGTFVAFEVSAEDAKILTEEFTPITELDFMGLPRFNFYIKLMIDGKTSEAFSGMSLPPEAEKETRVRAKVIAFNRLAYGWSRLLVEETIKRQLT</sequence>
<reference evidence="1 2" key="1">
    <citation type="journal article" date="2016" name="Nat. Commun.">
        <title>Thousands of microbial genomes shed light on interconnected biogeochemical processes in an aquifer system.</title>
        <authorList>
            <person name="Anantharaman K."/>
            <person name="Brown C.T."/>
            <person name="Hug L.A."/>
            <person name="Sharon I."/>
            <person name="Castelle C.J."/>
            <person name="Probst A.J."/>
            <person name="Thomas B.C."/>
            <person name="Singh A."/>
            <person name="Wilkins M.J."/>
            <person name="Karaoz U."/>
            <person name="Brodie E.L."/>
            <person name="Williams K.H."/>
            <person name="Hubbard S.S."/>
            <person name="Banfield J.F."/>
        </authorList>
    </citation>
    <scope>NUCLEOTIDE SEQUENCE [LARGE SCALE GENOMIC DNA]</scope>
</reference>
<dbReference type="PANTHER" id="PTHR30121:SF11">
    <property type="entry name" value="AAA+ ATPASE DOMAIN-CONTAINING PROTEIN"/>
    <property type="match status" value="1"/>
</dbReference>
<evidence type="ECO:0000313" key="1">
    <source>
        <dbReference type="EMBL" id="OGG51539.1"/>
    </source>
</evidence>
<gene>
    <name evidence="1" type="ORF">A2704_00780</name>
</gene>
<dbReference type="Proteomes" id="UP000176445">
    <property type="component" value="Unassembled WGS sequence"/>
</dbReference>
<dbReference type="InterPro" id="IPR027417">
    <property type="entry name" value="P-loop_NTPase"/>
</dbReference>
<evidence type="ECO:0000313" key="2">
    <source>
        <dbReference type="Proteomes" id="UP000176445"/>
    </source>
</evidence>
<dbReference type="AlphaFoldDB" id="A0A1F6CQU0"/>
<dbReference type="EMBL" id="MFKW01000025">
    <property type="protein sequence ID" value="OGG51539.1"/>
    <property type="molecule type" value="Genomic_DNA"/>
</dbReference>
<comment type="caution">
    <text evidence="1">The sequence shown here is derived from an EMBL/GenBank/DDBJ whole genome shotgun (WGS) entry which is preliminary data.</text>
</comment>
<organism evidence="1 2">
    <name type="scientific">Candidatus Kaiserbacteria bacterium RIFCSPHIGHO2_01_FULL_54_36b</name>
    <dbReference type="NCBI Taxonomy" id="1798483"/>
    <lineage>
        <taxon>Bacteria</taxon>
        <taxon>Candidatus Kaiseribacteriota</taxon>
    </lineage>
</organism>
<dbReference type="PANTHER" id="PTHR30121">
    <property type="entry name" value="UNCHARACTERIZED PROTEIN YJGR-RELATED"/>
    <property type="match status" value="1"/>
</dbReference>
<dbReference type="Gene3D" id="3.40.50.300">
    <property type="entry name" value="P-loop containing nucleotide triphosphate hydrolases"/>
    <property type="match status" value="2"/>
</dbReference>
<dbReference type="SUPFAM" id="SSF52540">
    <property type="entry name" value="P-loop containing nucleoside triphosphate hydrolases"/>
    <property type="match status" value="1"/>
</dbReference>
<name>A0A1F6CQU0_9BACT</name>
<dbReference type="CDD" id="cd01127">
    <property type="entry name" value="TrwB_TraG_TraD_VirD4"/>
    <property type="match status" value="1"/>
</dbReference>